<evidence type="ECO:0000313" key="2">
    <source>
        <dbReference type="Proteomes" id="UP000464577"/>
    </source>
</evidence>
<gene>
    <name evidence="1" type="ORF">GJR95_14640</name>
</gene>
<organism evidence="1 2">
    <name type="scientific">Spirosoma endbachense</name>
    <dbReference type="NCBI Taxonomy" id="2666025"/>
    <lineage>
        <taxon>Bacteria</taxon>
        <taxon>Pseudomonadati</taxon>
        <taxon>Bacteroidota</taxon>
        <taxon>Cytophagia</taxon>
        <taxon>Cytophagales</taxon>
        <taxon>Cytophagaceae</taxon>
        <taxon>Spirosoma</taxon>
    </lineage>
</organism>
<protein>
    <submittedName>
        <fullName evidence="1">Uncharacterized protein</fullName>
    </submittedName>
</protein>
<proteinExistence type="predicted"/>
<dbReference type="EMBL" id="CP045997">
    <property type="protein sequence ID" value="QHV96172.1"/>
    <property type="molecule type" value="Genomic_DNA"/>
</dbReference>
<reference evidence="1 2" key="1">
    <citation type="submission" date="2019-11" db="EMBL/GenBank/DDBJ databases">
        <title>Spirosoma endbachense sp. nov., isolated from a natural salt meadow.</title>
        <authorList>
            <person name="Rojas J."/>
            <person name="Ambika Manirajan B."/>
            <person name="Ratering S."/>
            <person name="Suarez C."/>
            <person name="Geissler-Plaum R."/>
            <person name="Schnell S."/>
        </authorList>
    </citation>
    <scope>NUCLEOTIDE SEQUENCE [LARGE SCALE GENOMIC DNA]</scope>
    <source>
        <strain evidence="1 2">I-24</strain>
    </source>
</reference>
<evidence type="ECO:0000313" key="1">
    <source>
        <dbReference type="EMBL" id="QHV96172.1"/>
    </source>
</evidence>
<name>A0A6P1VVQ8_9BACT</name>
<dbReference type="RefSeq" id="WP_162386581.1">
    <property type="nucleotide sequence ID" value="NZ_CP045997.1"/>
</dbReference>
<dbReference type="KEGG" id="senf:GJR95_14640"/>
<keyword evidence="2" id="KW-1185">Reference proteome</keyword>
<accession>A0A6P1VVQ8</accession>
<sequence length="152" mass="17427">MKTRLLPSNQCWYTSIGRALFGLFLLISPSIYAQTYVGKPFIATDPVSFRAIILPDKNRPAINVRVEKHSTQPLRIRLFSVKSKDLVYDNYVTKNKFFGRFDMAALPYGVYIIELSTQSAKQTEIFRIEPSTAERIVLVTKSLERDSLLAQY</sequence>
<dbReference type="AlphaFoldDB" id="A0A6P1VVQ8"/>
<dbReference type="Proteomes" id="UP000464577">
    <property type="component" value="Chromosome"/>
</dbReference>